<name>A0A6A4WM87_AMPAM</name>
<dbReference type="Proteomes" id="UP000440578">
    <property type="component" value="Unassembled WGS sequence"/>
</dbReference>
<dbReference type="AlphaFoldDB" id="A0A6A4WM87"/>
<evidence type="ECO:0008006" key="5">
    <source>
        <dbReference type="Google" id="ProtNLM"/>
    </source>
</evidence>
<organism evidence="3 4">
    <name type="scientific">Amphibalanus amphitrite</name>
    <name type="common">Striped barnacle</name>
    <name type="synonym">Balanus amphitrite</name>
    <dbReference type="NCBI Taxonomy" id="1232801"/>
    <lineage>
        <taxon>Eukaryota</taxon>
        <taxon>Metazoa</taxon>
        <taxon>Ecdysozoa</taxon>
        <taxon>Arthropoda</taxon>
        <taxon>Crustacea</taxon>
        <taxon>Multicrustacea</taxon>
        <taxon>Cirripedia</taxon>
        <taxon>Thoracica</taxon>
        <taxon>Thoracicalcarea</taxon>
        <taxon>Balanomorpha</taxon>
        <taxon>Balanoidea</taxon>
        <taxon>Balanidae</taxon>
        <taxon>Amphibalaninae</taxon>
        <taxon>Amphibalanus</taxon>
    </lineage>
</organism>
<reference evidence="3 4" key="1">
    <citation type="submission" date="2019-07" db="EMBL/GenBank/DDBJ databases">
        <title>Draft genome assembly of a fouling barnacle, Amphibalanus amphitrite (Darwin, 1854): The first reference genome for Thecostraca.</title>
        <authorList>
            <person name="Kim W."/>
        </authorList>
    </citation>
    <scope>NUCLEOTIDE SEQUENCE [LARGE SCALE GENOMIC DNA]</scope>
    <source>
        <strain evidence="3">SNU_AA5</strain>
        <tissue evidence="3">Soma without cirri and trophi</tissue>
    </source>
</reference>
<feature type="compositionally biased region" description="Basic and acidic residues" evidence="1">
    <location>
        <begin position="41"/>
        <end position="86"/>
    </location>
</feature>
<proteinExistence type="predicted"/>
<protein>
    <recommendedName>
        <fullName evidence="5">Secreted protein</fullName>
    </recommendedName>
</protein>
<evidence type="ECO:0000256" key="1">
    <source>
        <dbReference type="SAM" id="MobiDB-lite"/>
    </source>
</evidence>
<feature type="chain" id="PRO_5025414470" description="Secreted protein" evidence="2">
    <location>
        <begin position="29"/>
        <end position="154"/>
    </location>
</feature>
<sequence>MGSLRRRSGRPPPLPLLVLLLLVLPGEPGRDELDRVDDESADRSGHDDPGDDDRDGRRHGDDDAGRDHRPADAEHRHHADHRRELPDDSFVVGRYDRVLGIQRLQLHHDGAVSDFLAHPERQFGFWAGGDDHLDGTASGGDDGAAGLWRHRVHR</sequence>
<evidence type="ECO:0000256" key="2">
    <source>
        <dbReference type="SAM" id="SignalP"/>
    </source>
</evidence>
<keyword evidence="2" id="KW-0732">Signal</keyword>
<keyword evidence="4" id="KW-1185">Reference proteome</keyword>
<accession>A0A6A4WM87</accession>
<comment type="caution">
    <text evidence="3">The sequence shown here is derived from an EMBL/GenBank/DDBJ whole genome shotgun (WGS) entry which is preliminary data.</text>
</comment>
<dbReference type="EMBL" id="VIIS01000811">
    <property type="protein sequence ID" value="KAF0304800.1"/>
    <property type="molecule type" value="Genomic_DNA"/>
</dbReference>
<evidence type="ECO:0000313" key="3">
    <source>
        <dbReference type="EMBL" id="KAF0304800.1"/>
    </source>
</evidence>
<feature type="region of interest" description="Disordered" evidence="1">
    <location>
        <begin position="29"/>
        <end position="87"/>
    </location>
</feature>
<feature type="signal peptide" evidence="2">
    <location>
        <begin position="1"/>
        <end position="28"/>
    </location>
</feature>
<gene>
    <name evidence="3" type="ORF">FJT64_023476</name>
</gene>
<evidence type="ECO:0000313" key="4">
    <source>
        <dbReference type="Proteomes" id="UP000440578"/>
    </source>
</evidence>